<evidence type="ECO:0000313" key="4">
    <source>
        <dbReference type="Proteomes" id="UP000286931"/>
    </source>
</evidence>
<evidence type="ECO:0000313" key="3">
    <source>
        <dbReference type="EMBL" id="GCD97572.1"/>
    </source>
</evidence>
<name>A0A401YSN4_9ACTN</name>
<keyword evidence="2" id="KW-0812">Transmembrane</keyword>
<evidence type="ECO:0000256" key="1">
    <source>
        <dbReference type="SAM" id="MobiDB-lite"/>
    </source>
</evidence>
<dbReference type="EMBL" id="BIFH01000024">
    <property type="protein sequence ID" value="GCD97572.1"/>
    <property type="molecule type" value="Genomic_DNA"/>
</dbReference>
<dbReference type="AlphaFoldDB" id="A0A401YSN4"/>
<sequence>MNDRDLFRLMLDQPEPDFPSVVDAAVAGGKRIRRRRRVAVLGTGVGVLAIAGAGLFLAPSQQATVRPATDVPPAATTGTILPTPAVDAPASAEPASAAPQSALDGPTARAETRQEQIPPETQPRSGGRTTPPTTTLEDERKAKCLAVKAPKCQ</sequence>
<organism evidence="3 4">
    <name type="scientific">Embleya hyalina</name>
    <dbReference type="NCBI Taxonomy" id="516124"/>
    <lineage>
        <taxon>Bacteria</taxon>
        <taxon>Bacillati</taxon>
        <taxon>Actinomycetota</taxon>
        <taxon>Actinomycetes</taxon>
        <taxon>Kitasatosporales</taxon>
        <taxon>Streptomycetaceae</taxon>
        <taxon>Embleya</taxon>
    </lineage>
</organism>
<feature type="region of interest" description="Disordered" evidence="1">
    <location>
        <begin position="63"/>
        <end position="153"/>
    </location>
</feature>
<dbReference type="Proteomes" id="UP000286931">
    <property type="component" value="Unassembled WGS sequence"/>
</dbReference>
<accession>A0A401YSN4</accession>
<feature type="compositionally biased region" description="Low complexity" evidence="1">
    <location>
        <begin position="84"/>
        <end position="102"/>
    </location>
</feature>
<evidence type="ECO:0000256" key="2">
    <source>
        <dbReference type="SAM" id="Phobius"/>
    </source>
</evidence>
<reference evidence="3 4" key="1">
    <citation type="submission" date="2018-12" db="EMBL/GenBank/DDBJ databases">
        <title>Draft genome sequence of Embleya hyalina NBRC 13850T.</title>
        <authorList>
            <person name="Komaki H."/>
            <person name="Hosoyama A."/>
            <person name="Kimura A."/>
            <person name="Ichikawa N."/>
            <person name="Tamura T."/>
        </authorList>
    </citation>
    <scope>NUCLEOTIDE SEQUENCE [LARGE SCALE GENOMIC DNA]</scope>
    <source>
        <strain evidence="3 4">NBRC 13850</strain>
    </source>
</reference>
<keyword evidence="2" id="KW-0472">Membrane</keyword>
<gene>
    <name evidence="3" type="ORF">EHYA_05267</name>
</gene>
<keyword evidence="2" id="KW-1133">Transmembrane helix</keyword>
<proteinExistence type="predicted"/>
<protein>
    <submittedName>
        <fullName evidence="3">Uncharacterized protein</fullName>
    </submittedName>
</protein>
<keyword evidence="4" id="KW-1185">Reference proteome</keyword>
<comment type="caution">
    <text evidence="3">The sequence shown here is derived from an EMBL/GenBank/DDBJ whole genome shotgun (WGS) entry which is preliminary data.</text>
</comment>
<feature type="transmembrane region" description="Helical" evidence="2">
    <location>
        <begin position="38"/>
        <end position="58"/>
    </location>
</feature>
<dbReference type="RefSeq" id="WP_126639536.1">
    <property type="nucleotide sequence ID" value="NZ_BIFH01000024.1"/>
</dbReference>